<sequence length="434" mass="49988">MKRILIALFLTVPLLASAQIKSGPMLGYSEMKEVLVWVQTEKPADVSIQYWEKGDKTIHKTDPVHTEKTTAFIARIIADEVTMGKKYEYEVLVNGKKMAFDYPLEFQTQELWQYRKDPPAFSFLFGTCNYVNEEATDRPGRPYGGADEVYAAMYAKKPDFMLWGGDNFYYREPDYTRTGMIHRNNHARAVKSMQPLLGSVHQYAIWDDHDYGPNDADRSFPMKYTSLEMFKMYWGNPNFAFPNEGITGKFQWADVEFFLLDDRWNKAPNELNDPNKDYWGAKQMTWLLDQLSTSRASFKIIVNGGQVVSPAKVFENMANYEAERTYLLKELKNRKIPGVLFFTGDRHISDLNKLEREGTYPLYDLTVSPMTAGKADAVKQDYNETLVPGTLVQERAFSKIEVTGPLKDRTLTITLFNVKGDVLWTKELKSNLLK</sequence>
<gene>
    <name evidence="4" type="ORF">EWU20_06390</name>
</gene>
<protein>
    <submittedName>
        <fullName evidence="4">Alkaline phosphatase family protein</fullName>
    </submittedName>
</protein>
<keyword evidence="1" id="KW-0732">Signal</keyword>
<dbReference type="RefSeq" id="WP_130923163.1">
    <property type="nucleotide sequence ID" value="NZ_JAANOM010000001.1"/>
</dbReference>
<proteinExistence type="predicted"/>
<dbReference type="EMBL" id="SEWY01000003">
    <property type="protein sequence ID" value="TBH72999.1"/>
    <property type="molecule type" value="Genomic_DNA"/>
</dbReference>
<dbReference type="Pfam" id="PF25077">
    <property type="entry name" value="DUF7800"/>
    <property type="match status" value="1"/>
</dbReference>
<dbReference type="InterPro" id="IPR029052">
    <property type="entry name" value="Metallo-depent_PP-like"/>
</dbReference>
<dbReference type="Gene3D" id="3.60.21.70">
    <property type="entry name" value="PhoD-like phosphatase"/>
    <property type="match status" value="1"/>
</dbReference>
<feature type="domain" description="PhoD-like phosphatase metallophosphatase" evidence="2">
    <location>
        <begin position="245"/>
        <end position="380"/>
    </location>
</feature>
<evidence type="ECO:0000259" key="2">
    <source>
        <dbReference type="Pfam" id="PF09423"/>
    </source>
</evidence>
<reference evidence="4 5" key="1">
    <citation type="submission" date="2019-02" db="EMBL/GenBank/DDBJ databases">
        <title>Genome of a new Bacteroidetes strain.</title>
        <authorList>
            <person name="Pitt A."/>
        </authorList>
    </citation>
    <scope>NUCLEOTIDE SEQUENCE [LARGE SCALE GENOMIC DNA]</scope>
    <source>
        <strain evidence="4 5">103A-SOEBACH</strain>
    </source>
</reference>
<name>A0A4Q9BA82_9BACT</name>
<dbReference type="Proteomes" id="UP000293583">
    <property type="component" value="Unassembled WGS sequence"/>
</dbReference>
<evidence type="ECO:0000256" key="1">
    <source>
        <dbReference type="SAM" id="SignalP"/>
    </source>
</evidence>
<organism evidence="4 5">
    <name type="scientific">Aquirufa antheringensis</name>
    <dbReference type="NCBI Taxonomy" id="2516559"/>
    <lineage>
        <taxon>Bacteria</taxon>
        <taxon>Pseudomonadati</taxon>
        <taxon>Bacteroidota</taxon>
        <taxon>Cytophagia</taxon>
        <taxon>Cytophagales</taxon>
        <taxon>Flectobacillaceae</taxon>
        <taxon>Aquirufa</taxon>
    </lineage>
</organism>
<feature type="signal peptide" evidence="1">
    <location>
        <begin position="1"/>
        <end position="18"/>
    </location>
</feature>
<dbReference type="OrthoDB" id="9763616at2"/>
<keyword evidence="5" id="KW-1185">Reference proteome</keyword>
<evidence type="ECO:0000259" key="3">
    <source>
        <dbReference type="Pfam" id="PF25077"/>
    </source>
</evidence>
<dbReference type="InterPro" id="IPR038607">
    <property type="entry name" value="PhoD-like_sf"/>
</dbReference>
<dbReference type="SUPFAM" id="SSF56300">
    <property type="entry name" value="Metallo-dependent phosphatases"/>
    <property type="match status" value="1"/>
</dbReference>
<dbReference type="Pfam" id="PF09423">
    <property type="entry name" value="PhoD"/>
    <property type="match status" value="1"/>
</dbReference>
<evidence type="ECO:0000313" key="5">
    <source>
        <dbReference type="Proteomes" id="UP000293583"/>
    </source>
</evidence>
<comment type="caution">
    <text evidence="4">The sequence shown here is derived from an EMBL/GenBank/DDBJ whole genome shotgun (WGS) entry which is preliminary data.</text>
</comment>
<dbReference type="AlphaFoldDB" id="A0A4Q9BA82"/>
<feature type="chain" id="PRO_5020199452" evidence="1">
    <location>
        <begin position="19"/>
        <end position="434"/>
    </location>
</feature>
<dbReference type="PANTHER" id="PTHR33987:SF1">
    <property type="entry name" value="CALCINEURIN-LIKE METALLO-PHOSPHOESTERASE SUPERFAMILY PROTEIN"/>
    <property type="match status" value="1"/>
</dbReference>
<accession>A0A4Q9BA82</accession>
<feature type="domain" description="DUF7800" evidence="3">
    <location>
        <begin position="18"/>
        <end position="103"/>
    </location>
</feature>
<dbReference type="CDD" id="cd07389">
    <property type="entry name" value="MPP_PhoD"/>
    <property type="match status" value="1"/>
</dbReference>
<dbReference type="InterPro" id="IPR018946">
    <property type="entry name" value="PhoD-like_MPP"/>
</dbReference>
<dbReference type="PANTHER" id="PTHR33987">
    <property type="entry name" value="CALCINEURIN-LIKE METALLO-PHOSPHOESTERASE SUPERFAMILY PROTEIN"/>
    <property type="match status" value="1"/>
</dbReference>
<dbReference type="InterPro" id="IPR056702">
    <property type="entry name" value="DUF7800"/>
</dbReference>
<evidence type="ECO:0000313" key="4">
    <source>
        <dbReference type="EMBL" id="TBH72999.1"/>
    </source>
</evidence>